<reference evidence="2 3" key="1">
    <citation type="submission" date="2019-11" db="EMBL/GenBank/DDBJ databases">
        <title>Description of Pedobacter sp. LMG 31462T.</title>
        <authorList>
            <person name="Carlier A."/>
            <person name="Qi S."/>
            <person name="Vandamme P."/>
        </authorList>
    </citation>
    <scope>NUCLEOTIDE SEQUENCE [LARGE SCALE GENOMIC DNA]</scope>
    <source>
        <strain evidence="2 3">LMG 31462</strain>
    </source>
</reference>
<protein>
    <recommendedName>
        <fullName evidence="4">Lipoprotein</fullName>
    </recommendedName>
</protein>
<dbReference type="EMBL" id="WNXC01000004">
    <property type="protein sequence ID" value="MBB2149692.1"/>
    <property type="molecule type" value="Genomic_DNA"/>
</dbReference>
<keyword evidence="3" id="KW-1185">Reference proteome</keyword>
<sequence>MKTLNLLTLSALFILLITGCKGAAENLDESTATDVIATYLKTNPVYEEAKMEVGEIRFKSKNDKLALEKYKSLQEKGWVTLALQDQKKRFLSKDSVFTYKIALTDKSKPYILKQNVSQATLRALDYVMDSEKPITMIKGDSRVARVTVSLKKEPNDFAIWLKNKGTASNYITKSYKLKYKKDSGWILVGE</sequence>
<dbReference type="Proteomes" id="UP000636110">
    <property type="component" value="Unassembled WGS sequence"/>
</dbReference>
<evidence type="ECO:0000256" key="1">
    <source>
        <dbReference type="SAM" id="SignalP"/>
    </source>
</evidence>
<evidence type="ECO:0000313" key="2">
    <source>
        <dbReference type="EMBL" id="MBB2149692.1"/>
    </source>
</evidence>
<accession>A0ABR6EWW3</accession>
<dbReference type="RefSeq" id="WP_182957628.1">
    <property type="nucleotide sequence ID" value="NZ_WNXC01000004.1"/>
</dbReference>
<feature type="chain" id="PRO_5046696672" description="Lipoprotein" evidence="1">
    <location>
        <begin position="24"/>
        <end position="190"/>
    </location>
</feature>
<gene>
    <name evidence="2" type="ORF">GM920_12355</name>
</gene>
<keyword evidence="1" id="KW-0732">Signal</keyword>
<name>A0ABR6EWW3_9SPHI</name>
<organism evidence="2 3">
    <name type="scientific">Pedobacter gandavensis</name>
    <dbReference type="NCBI Taxonomy" id="2679963"/>
    <lineage>
        <taxon>Bacteria</taxon>
        <taxon>Pseudomonadati</taxon>
        <taxon>Bacteroidota</taxon>
        <taxon>Sphingobacteriia</taxon>
        <taxon>Sphingobacteriales</taxon>
        <taxon>Sphingobacteriaceae</taxon>
        <taxon>Pedobacter</taxon>
    </lineage>
</organism>
<feature type="signal peptide" evidence="1">
    <location>
        <begin position="1"/>
        <end position="23"/>
    </location>
</feature>
<evidence type="ECO:0008006" key="4">
    <source>
        <dbReference type="Google" id="ProtNLM"/>
    </source>
</evidence>
<comment type="caution">
    <text evidence="2">The sequence shown here is derived from an EMBL/GenBank/DDBJ whole genome shotgun (WGS) entry which is preliminary data.</text>
</comment>
<dbReference type="PROSITE" id="PS51257">
    <property type="entry name" value="PROKAR_LIPOPROTEIN"/>
    <property type="match status" value="1"/>
</dbReference>
<proteinExistence type="predicted"/>
<evidence type="ECO:0000313" key="3">
    <source>
        <dbReference type="Proteomes" id="UP000636110"/>
    </source>
</evidence>